<feature type="disulfide bond" evidence="6">
    <location>
        <begin position="209"/>
        <end position="221"/>
    </location>
</feature>
<evidence type="ECO:0000256" key="7">
    <source>
        <dbReference type="RuleBase" id="RU610713"/>
    </source>
</evidence>
<dbReference type="PANTHER" id="PTHR11769">
    <property type="entry name" value="HYALURONIDASE"/>
    <property type="match status" value="1"/>
</dbReference>
<evidence type="ECO:0000256" key="3">
    <source>
        <dbReference type="ARBA" id="ARBA00023180"/>
    </source>
</evidence>
<evidence type="ECO:0000256" key="6">
    <source>
        <dbReference type="PIRSR" id="PIRSR038193-3"/>
    </source>
</evidence>
<dbReference type="InterPro" id="IPR001329">
    <property type="entry name" value="Venom_Hyaluronidase"/>
</dbReference>
<dbReference type="GO" id="GO:0004415">
    <property type="term" value="F:hyalurononglucosaminidase activity"/>
    <property type="evidence" value="ECO:0007669"/>
    <property type="project" value="UniProtKB-UniRule"/>
</dbReference>
<evidence type="ECO:0000313" key="9">
    <source>
        <dbReference type="Proteomes" id="UP000192223"/>
    </source>
</evidence>
<evidence type="ECO:0000256" key="5">
    <source>
        <dbReference type="PIRSR" id="PIRSR038193-1"/>
    </source>
</evidence>
<dbReference type="EC" id="3.2.1.35" evidence="7"/>
<dbReference type="InterPro" id="IPR018155">
    <property type="entry name" value="Hyaluronidase"/>
</dbReference>
<reference evidence="10" key="1">
    <citation type="submission" date="2025-08" db="UniProtKB">
        <authorList>
            <consortium name="RefSeq"/>
        </authorList>
    </citation>
    <scope>IDENTIFICATION</scope>
    <source>
        <tissue evidence="10">Entire body</tissue>
    </source>
</reference>
<sequence length="390" mass="44986">MCLCSKIYLIALVAVSVAIESNKIPSVTTFPVYWNVPTFQCDSHKINFTTLAIKYGIIQNENDRFRGSKLAILYDPGAFPAILKAKDSSKTVLRNGGIPQRGNLTFHLDLFNETVNNLIEDVDFKGLGIIDFESWRPIFRQNFGTLTPYQDLSVNELKKLHPFWPDKILKQQAAREFELAAKTFMLETLLLANRLRPNATWGYYHYPYCFNMSPANSRTNCPQHVVMENNKISPWLFRNSDNLHPSIYMSENYLNVTEKVRMVVGRVKESQRILTSMDSKKPSGIYPYFWYKYQDTRNFVGKEDLYEILKVLGTLDINGLILWGSSSDVNSRNNCQELYKYIEFVLGPAILDKCTGETANLQGAMCQIRNPERKCSFLYLYNNCFPQRVQ</sequence>
<accession>A0A1W4X9T2</accession>
<dbReference type="PRINTS" id="PR00846">
    <property type="entry name" value="GLHYDRLASE56"/>
</dbReference>
<dbReference type="SUPFAM" id="SSF51445">
    <property type="entry name" value="(Trans)glycosidases"/>
    <property type="match status" value="1"/>
</dbReference>
<keyword evidence="3" id="KW-0325">Glycoprotein</keyword>
<protein>
    <recommendedName>
        <fullName evidence="7">Hyaluronidase</fullName>
        <ecNumber evidence="7">3.2.1.35</ecNumber>
    </recommendedName>
</protein>
<dbReference type="GO" id="GO:0030214">
    <property type="term" value="P:hyaluronan catabolic process"/>
    <property type="evidence" value="ECO:0007669"/>
    <property type="project" value="TreeGrafter"/>
</dbReference>
<gene>
    <name evidence="10" type="primary">LOC108739604</name>
</gene>
<dbReference type="AlphaFoldDB" id="A0A1W4X9T2"/>
<dbReference type="GO" id="GO:0005975">
    <property type="term" value="P:carbohydrate metabolic process"/>
    <property type="evidence" value="ECO:0007669"/>
    <property type="project" value="UniProtKB-UniRule"/>
</dbReference>
<evidence type="ECO:0000256" key="2">
    <source>
        <dbReference type="ARBA" id="ARBA00023157"/>
    </source>
</evidence>
<evidence type="ECO:0000256" key="8">
    <source>
        <dbReference type="SAM" id="SignalP"/>
    </source>
</evidence>
<evidence type="ECO:0000256" key="4">
    <source>
        <dbReference type="PIRNR" id="PIRNR038193"/>
    </source>
</evidence>
<evidence type="ECO:0000313" key="10">
    <source>
        <dbReference type="RefSeq" id="XP_018329090.1"/>
    </source>
</evidence>
<dbReference type="InterPro" id="IPR013785">
    <property type="entry name" value="Aldolase_TIM"/>
</dbReference>
<dbReference type="Proteomes" id="UP000192223">
    <property type="component" value="Unplaced"/>
</dbReference>
<dbReference type="GeneID" id="108739604"/>
<dbReference type="STRING" id="224129.A0A1W4X9T2"/>
<dbReference type="PIRSF" id="PIRSF038193">
    <property type="entry name" value="Hyaluronidase"/>
    <property type="match status" value="1"/>
</dbReference>
<keyword evidence="9" id="KW-1185">Reference proteome</keyword>
<dbReference type="InterPro" id="IPR017853">
    <property type="entry name" value="GH"/>
</dbReference>
<evidence type="ECO:0000256" key="1">
    <source>
        <dbReference type="ARBA" id="ARBA00008871"/>
    </source>
</evidence>
<feature type="disulfide bond" evidence="6">
    <location>
        <begin position="41"/>
        <end position="335"/>
    </location>
</feature>
<dbReference type="Gene3D" id="3.20.20.70">
    <property type="entry name" value="Aldolase class I"/>
    <property type="match status" value="1"/>
</dbReference>
<feature type="chain" id="PRO_5010717333" description="Hyaluronidase" evidence="8">
    <location>
        <begin position="19"/>
        <end position="390"/>
    </location>
</feature>
<keyword evidence="2 6" id="KW-1015">Disulfide bond</keyword>
<name>A0A1W4X9T2_AGRPL</name>
<dbReference type="PRINTS" id="PR00847">
    <property type="entry name" value="HYALURONDASE"/>
</dbReference>
<proteinExistence type="inferred from homology"/>
<keyword evidence="7" id="KW-0326">Glycosidase</keyword>
<dbReference type="RefSeq" id="XP_018329090.1">
    <property type="nucleotide sequence ID" value="XM_018473588.1"/>
</dbReference>
<dbReference type="InParanoid" id="A0A1W4X9T2"/>
<feature type="signal peptide" evidence="8">
    <location>
        <begin position="1"/>
        <end position="18"/>
    </location>
</feature>
<dbReference type="KEGG" id="apln:108739604"/>
<dbReference type="GO" id="GO:0006952">
    <property type="term" value="P:defense response"/>
    <property type="evidence" value="ECO:0007669"/>
    <property type="project" value="InterPro"/>
</dbReference>
<comment type="catalytic activity">
    <reaction evidence="7">
        <text>Random hydrolysis of (1-&gt;4)-linkages between N-acetyl-beta-D-glucosamine and D-glucuronate residues in hyaluronate.</text>
        <dbReference type="EC" id="3.2.1.35"/>
    </reaction>
</comment>
<keyword evidence="7" id="KW-0378">Hydrolase</keyword>
<comment type="similarity">
    <text evidence="1 4 7">Belongs to the glycosyl hydrolase 56 family.</text>
</comment>
<dbReference type="PANTHER" id="PTHR11769:SF35">
    <property type="entry name" value="HYALURONIDASE"/>
    <property type="match status" value="1"/>
</dbReference>
<dbReference type="OrthoDB" id="5796153at2759"/>
<feature type="active site" description="Proton donor" evidence="5">
    <location>
        <position position="133"/>
    </location>
</feature>
<organism evidence="9 10">
    <name type="scientific">Agrilus planipennis</name>
    <name type="common">Emerald ash borer</name>
    <name type="synonym">Agrilus marcopoli</name>
    <dbReference type="NCBI Taxonomy" id="224129"/>
    <lineage>
        <taxon>Eukaryota</taxon>
        <taxon>Metazoa</taxon>
        <taxon>Ecdysozoa</taxon>
        <taxon>Arthropoda</taxon>
        <taxon>Hexapoda</taxon>
        <taxon>Insecta</taxon>
        <taxon>Pterygota</taxon>
        <taxon>Neoptera</taxon>
        <taxon>Endopterygota</taxon>
        <taxon>Coleoptera</taxon>
        <taxon>Polyphaga</taxon>
        <taxon>Elateriformia</taxon>
        <taxon>Buprestoidea</taxon>
        <taxon>Buprestidae</taxon>
        <taxon>Agrilinae</taxon>
        <taxon>Agrilus</taxon>
    </lineage>
</organism>
<keyword evidence="8" id="KW-0732">Signal</keyword>
<dbReference type="Pfam" id="PF01630">
    <property type="entry name" value="Glyco_hydro_56"/>
    <property type="match status" value="1"/>
</dbReference>